<evidence type="ECO:0000256" key="7">
    <source>
        <dbReference type="PROSITE-ProRule" id="PRU01360"/>
    </source>
</evidence>
<keyword evidence="6 7" id="KW-0998">Cell outer membrane</keyword>
<keyword evidence="8" id="KW-0732">Signal</keyword>
<protein>
    <submittedName>
        <fullName evidence="10">SusC/RagA family TonB-linked outer membrane protein</fullName>
    </submittedName>
</protein>
<dbReference type="SUPFAM" id="SSF49464">
    <property type="entry name" value="Carboxypeptidase regulatory domain-like"/>
    <property type="match status" value="1"/>
</dbReference>
<dbReference type="NCBIfam" id="TIGR04056">
    <property type="entry name" value="OMP_RagA_SusC"/>
    <property type="match status" value="1"/>
</dbReference>
<dbReference type="Proteomes" id="UP000216035">
    <property type="component" value="Unassembled WGS sequence"/>
</dbReference>
<feature type="domain" description="TonB-dependent receptor plug" evidence="9">
    <location>
        <begin position="116"/>
        <end position="239"/>
    </location>
</feature>
<feature type="signal peptide" evidence="8">
    <location>
        <begin position="1"/>
        <end position="22"/>
    </location>
</feature>
<evidence type="ECO:0000256" key="3">
    <source>
        <dbReference type="ARBA" id="ARBA00022452"/>
    </source>
</evidence>
<dbReference type="RefSeq" id="WP_094486777.1">
    <property type="nucleotide sequence ID" value="NZ_NOXX01000207.1"/>
</dbReference>
<evidence type="ECO:0000256" key="8">
    <source>
        <dbReference type="SAM" id="SignalP"/>
    </source>
</evidence>
<evidence type="ECO:0000256" key="5">
    <source>
        <dbReference type="ARBA" id="ARBA00023136"/>
    </source>
</evidence>
<dbReference type="PROSITE" id="PS52016">
    <property type="entry name" value="TONB_DEPENDENT_REC_3"/>
    <property type="match status" value="1"/>
</dbReference>
<keyword evidence="11" id="KW-1185">Reference proteome</keyword>
<evidence type="ECO:0000256" key="2">
    <source>
        <dbReference type="ARBA" id="ARBA00022448"/>
    </source>
</evidence>
<comment type="similarity">
    <text evidence="7">Belongs to the TonB-dependent receptor family.</text>
</comment>
<dbReference type="OrthoDB" id="9768177at2"/>
<proteinExistence type="inferred from homology"/>
<dbReference type="InterPro" id="IPR023996">
    <property type="entry name" value="TonB-dep_OMP_SusC/RagA"/>
</dbReference>
<dbReference type="Gene3D" id="2.170.130.10">
    <property type="entry name" value="TonB-dependent receptor, plug domain"/>
    <property type="match status" value="1"/>
</dbReference>
<dbReference type="EMBL" id="NOXX01000207">
    <property type="protein sequence ID" value="OYQ43196.1"/>
    <property type="molecule type" value="Genomic_DNA"/>
</dbReference>
<name>A0A255ZP13_9FLAO</name>
<organism evidence="10 11">
    <name type="scientific">Flavobacterium aurantiibacter</name>
    <dbReference type="NCBI Taxonomy" id="2023067"/>
    <lineage>
        <taxon>Bacteria</taxon>
        <taxon>Pseudomonadati</taxon>
        <taxon>Bacteroidota</taxon>
        <taxon>Flavobacteriia</taxon>
        <taxon>Flavobacteriales</taxon>
        <taxon>Flavobacteriaceae</taxon>
        <taxon>Flavobacterium</taxon>
    </lineage>
</organism>
<evidence type="ECO:0000259" key="9">
    <source>
        <dbReference type="Pfam" id="PF07715"/>
    </source>
</evidence>
<evidence type="ECO:0000313" key="10">
    <source>
        <dbReference type="EMBL" id="OYQ43196.1"/>
    </source>
</evidence>
<keyword evidence="5 7" id="KW-0472">Membrane</keyword>
<dbReference type="SUPFAM" id="SSF56935">
    <property type="entry name" value="Porins"/>
    <property type="match status" value="1"/>
</dbReference>
<dbReference type="InterPro" id="IPR039426">
    <property type="entry name" value="TonB-dep_rcpt-like"/>
</dbReference>
<sequence length="1050" mass="115061">MKMKLTSYLALLLCLVAEITFAQQRTVTGVVSDSKGLPIPGVSVVEKGTTNGTQTDLDGKYSINTRNEKTLVFSFIGMKTKQVVVTGNVVNVSLEDESVELEGVVVTAFGIKRNPRDLGYAVSTVKAAELTEVSEPDVTRALNGKVPGVNINVSTGVAGAANQITIRGVNTLNGDIQPLIIVDGIAYSNPEVTTSSQTTGGGGYQSGLSSIDPNDIASMTVLKSIPAAALYGSRAVNGVIVITTKSGSARGKRDKKLGVTVSSGTYFENIANLPEYQNKYGAGSNFNYASANGSWGPRFGTITEIPTWAPILAAFPDRFGPTVPYVAKPNNVKDLFRTGTVNDQSVNLSYGSEEGSFNLTLSDLNQNGYIPYNTFDRTAISTGGTFKLKNGITVGSNMSYTKTEQVGGFFGENQFDGSSSSFARTMILARNWDFNLPYKDPLTGASVTPLEGQFDHPLWSWENDQIKTETNRTVAGFNLAYSFNKNISASYRLGYNRYELERMEIRDINSRANGGVGSLTTDEFTTADLEQTLLVNFDYQLTDDIALSAITGTNILNNTTDRIVYQGNDMILPELFNMRNVETITNLIDSKTKRRNVGFFGDLTLSYKNYWFVNLTGRNDISSTLPKNNYSYFYPSFSTSLILTDALKIESDVLNFAKIRFGIARAGRDAAAEFLNKPYVIGNPFNGTSTIRNPDFLANPNVTPEFTTEIELGTDLEFFKRKVILDFTVYQKTTTDLLTPITVPGSSGYAEFNTNVSEMVNKGIEIGLNVTPLQSENFKWNVFTTFTKNENEVTELIEGLERYPIDVNQVAYVAKGQPFGVFYGTRFARDEEGNFLINPNGGGIIQDPTPGIIGDPTPDFKMSFINSLSYKGFTLRTQFDWRQGGDIKSSTIESLLGRGVTRDTENRERTFIIPGFYGNSDGTPILDANGNKIPNTVQLGMNELYFSPNGGNTFAINSVDEASIYDGTVFRLREASLTYDVPKKWLDKTPFGAISFAFIGSNLWYHAPNVPKYTNFDPEVTSFGGTNLQGIEVQSAPTAKRYGFKLNVTF</sequence>
<keyword evidence="3 7" id="KW-1134">Transmembrane beta strand</keyword>
<dbReference type="Gene3D" id="2.60.40.1120">
    <property type="entry name" value="Carboxypeptidase-like, regulatory domain"/>
    <property type="match status" value="1"/>
</dbReference>
<reference evidence="10 11" key="1">
    <citation type="submission" date="2017-07" db="EMBL/GenBank/DDBJ databases">
        <title>Flavobacterium cyanobacteriorum sp. nov., isolated from cyanobacterial aggregates in a eutrophic lake.</title>
        <authorList>
            <person name="Cai H."/>
        </authorList>
    </citation>
    <scope>NUCLEOTIDE SEQUENCE [LARGE SCALE GENOMIC DNA]</scope>
    <source>
        <strain evidence="10 11">TH167</strain>
    </source>
</reference>
<dbReference type="Gene3D" id="2.40.170.20">
    <property type="entry name" value="TonB-dependent receptor, beta-barrel domain"/>
    <property type="match status" value="1"/>
</dbReference>
<evidence type="ECO:0000256" key="6">
    <source>
        <dbReference type="ARBA" id="ARBA00023237"/>
    </source>
</evidence>
<dbReference type="InterPro" id="IPR012910">
    <property type="entry name" value="Plug_dom"/>
</dbReference>
<keyword evidence="4 7" id="KW-0812">Transmembrane</keyword>
<keyword evidence="2 7" id="KW-0813">Transport</keyword>
<comment type="subcellular location">
    <subcellularLocation>
        <location evidence="1 7">Cell outer membrane</location>
        <topology evidence="1 7">Multi-pass membrane protein</topology>
    </subcellularLocation>
</comment>
<comment type="caution">
    <text evidence="10">The sequence shown here is derived from an EMBL/GenBank/DDBJ whole genome shotgun (WGS) entry which is preliminary data.</text>
</comment>
<dbReference type="AlphaFoldDB" id="A0A255ZP13"/>
<dbReference type="GO" id="GO:0009279">
    <property type="term" value="C:cell outer membrane"/>
    <property type="evidence" value="ECO:0007669"/>
    <property type="project" value="UniProtKB-SubCell"/>
</dbReference>
<dbReference type="InterPro" id="IPR008969">
    <property type="entry name" value="CarboxyPept-like_regulatory"/>
</dbReference>
<dbReference type="InterPro" id="IPR037066">
    <property type="entry name" value="Plug_dom_sf"/>
</dbReference>
<gene>
    <name evidence="10" type="ORF">CHX27_10700</name>
</gene>
<dbReference type="InterPro" id="IPR036942">
    <property type="entry name" value="Beta-barrel_TonB_sf"/>
</dbReference>
<evidence type="ECO:0000256" key="1">
    <source>
        <dbReference type="ARBA" id="ARBA00004571"/>
    </source>
</evidence>
<dbReference type="Pfam" id="PF13715">
    <property type="entry name" value="CarbopepD_reg_2"/>
    <property type="match status" value="1"/>
</dbReference>
<accession>A0A255ZP13</accession>
<evidence type="ECO:0000256" key="4">
    <source>
        <dbReference type="ARBA" id="ARBA00022692"/>
    </source>
</evidence>
<feature type="chain" id="PRO_5012807144" evidence="8">
    <location>
        <begin position="23"/>
        <end position="1050"/>
    </location>
</feature>
<evidence type="ECO:0000313" key="11">
    <source>
        <dbReference type="Proteomes" id="UP000216035"/>
    </source>
</evidence>
<dbReference type="Pfam" id="PF07715">
    <property type="entry name" value="Plug"/>
    <property type="match status" value="1"/>
</dbReference>